<evidence type="ECO:0000313" key="3">
    <source>
        <dbReference type="Proteomes" id="UP001257739"/>
    </source>
</evidence>
<feature type="transmembrane region" description="Helical" evidence="1">
    <location>
        <begin position="142"/>
        <end position="160"/>
    </location>
</feature>
<keyword evidence="3" id="KW-1185">Reference proteome</keyword>
<name>A0ABU1UJA4_9ACTN</name>
<feature type="transmembrane region" description="Helical" evidence="1">
    <location>
        <begin position="7"/>
        <end position="31"/>
    </location>
</feature>
<gene>
    <name evidence="2" type="ORF">J2X11_000111</name>
</gene>
<evidence type="ECO:0000313" key="2">
    <source>
        <dbReference type="EMBL" id="MDR7085272.1"/>
    </source>
</evidence>
<proteinExistence type="predicted"/>
<dbReference type="Proteomes" id="UP001257739">
    <property type="component" value="Unassembled WGS sequence"/>
</dbReference>
<evidence type="ECO:0000256" key="1">
    <source>
        <dbReference type="SAM" id="Phobius"/>
    </source>
</evidence>
<keyword evidence="1" id="KW-0812">Transmembrane</keyword>
<keyword evidence="1" id="KW-0472">Membrane</keyword>
<reference evidence="2 3" key="1">
    <citation type="submission" date="2023-07" db="EMBL/GenBank/DDBJ databases">
        <title>Sorghum-associated microbial communities from plants grown in Nebraska, USA.</title>
        <authorList>
            <person name="Schachtman D."/>
        </authorList>
    </citation>
    <scope>NUCLEOTIDE SEQUENCE [LARGE SCALE GENOMIC DNA]</scope>
    <source>
        <strain evidence="2 3">BE248</strain>
    </source>
</reference>
<accession>A0ABU1UJA4</accession>
<sequence length="179" mass="18959">MKPTSPLWYLTAFFIALGGAVISIIVAAGAWDPVREASVTPIGERVDGTGKSIAVYTDIVQADRDVTCRATGPGKKVTPIPEAKLALTVDDGTDQWHLIAMLNEGSKGQLITCTPKDRRVDDATYTYAAVTGFASKANTAKGISILTTAIGIGLAGYTFYTRRQQRKGQPGIVPTDSTP</sequence>
<dbReference type="EMBL" id="JAVDWH010000001">
    <property type="protein sequence ID" value="MDR7085272.1"/>
    <property type="molecule type" value="Genomic_DNA"/>
</dbReference>
<dbReference type="RefSeq" id="WP_309965265.1">
    <property type="nucleotide sequence ID" value="NZ_JAVDWH010000001.1"/>
</dbReference>
<protein>
    <recommendedName>
        <fullName evidence="4">Sortase</fullName>
    </recommendedName>
</protein>
<organism evidence="2 3">
    <name type="scientific">Aeromicrobium panaciterrae</name>
    <dbReference type="NCBI Taxonomy" id="363861"/>
    <lineage>
        <taxon>Bacteria</taxon>
        <taxon>Bacillati</taxon>
        <taxon>Actinomycetota</taxon>
        <taxon>Actinomycetes</taxon>
        <taxon>Propionibacteriales</taxon>
        <taxon>Nocardioidaceae</taxon>
        <taxon>Aeromicrobium</taxon>
    </lineage>
</organism>
<keyword evidence="1" id="KW-1133">Transmembrane helix</keyword>
<evidence type="ECO:0008006" key="4">
    <source>
        <dbReference type="Google" id="ProtNLM"/>
    </source>
</evidence>
<comment type="caution">
    <text evidence="2">The sequence shown here is derived from an EMBL/GenBank/DDBJ whole genome shotgun (WGS) entry which is preliminary data.</text>
</comment>